<dbReference type="EMBL" id="JAGGNH010000010">
    <property type="protein sequence ID" value="KAJ0962123.1"/>
    <property type="molecule type" value="Genomic_DNA"/>
</dbReference>
<dbReference type="Gene3D" id="3.40.20.10">
    <property type="entry name" value="Severin"/>
    <property type="match status" value="1"/>
</dbReference>
<dbReference type="InterPro" id="IPR029006">
    <property type="entry name" value="ADF-H/Gelsolin-like_dom_sf"/>
</dbReference>
<sequence>MFSELRAWCSSGGNKGCASALCGFSEYFVIYTSEGTSEMALTVALLASGLLKGYRNGCDKAFLALIIVEKLGEPIQSCEDFIADLPVNECRYAIYDSDLTCIFVYISNV</sequence>
<dbReference type="SUPFAM" id="SSF55753">
    <property type="entry name" value="Actin depolymerizing proteins"/>
    <property type="match status" value="1"/>
</dbReference>
<reference evidence="1" key="2">
    <citation type="journal article" date="2022" name="Hortic Res">
        <title>The genome of Dioscorea zingiberensis sheds light on the biosynthesis, origin and evolution of the medicinally important diosgenin saponins.</title>
        <authorList>
            <person name="Li Y."/>
            <person name="Tan C."/>
            <person name="Li Z."/>
            <person name="Guo J."/>
            <person name="Li S."/>
            <person name="Chen X."/>
            <person name="Wang C."/>
            <person name="Dai X."/>
            <person name="Yang H."/>
            <person name="Song W."/>
            <person name="Hou L."/>
            <person name="Xu J."/>
            <person name="Tong Z."/>
            <person name="Xu A."/>
            <person name="Yuan X."/>
            <person name="Wang W."/>
            <person name="Yang Q."/>
            <person name="Chen L."/>
            <person name="Sun Z."/>
            <person name="Wang K."/>
            <person name="Pan B."/>
            <person name="Chen J."/>
            <person name="Bao Y."/>
            <person name="Liu F."/>
            <person name="Qi X."/>
            <person name="Gang D.R."/>
            <person name="Wen J."/>
            <person name="Li J."/>
        </authorList>
    </citation>
    <scope>NUCLEOTIDE SEQUENCE</scope>
    <source>
        <strain evidence="1">Dzin_1.0</strain>
    </source>
</reference>
<evidence type="ECO:0000313" key="2">
    <source>
        <dbReference type="Proteomes" id="UP001085076"/>
    </source>
</evidence>
<keyword evidence="2" id="KW-1185">Reference proteome</keyword>
<evidence type="ECO:0000313" key="1">
    <source>
        <dbReference type="EMBL" id="KAJ0962123.1"/>
    </source>
</evidence>
<comment type="caution">
    <text evidence="1">The sequence shown here is derived from an EMBL/GenBank/DDBJ whole genome shotgun (WGS) entry which is preliminary data.</text>
</comment>
<dbReference type="AlphaFoldDB" id="A0A9D5BWS1"/>
<dbReference type="OrthoDB" id="10249245at2759"/>
<proteinExistence type="predicted"/>
<accession>A0A9D5BWS1</accession>
<reference evidence="1" key="1">
    <citation type="submission" date="2021-03" db="EMBL/GenBank/DDBJ databases">
        <authorList>
            <person name="Li Z."/>
            <person name="Yang C."/>
        </authorList>
    </citation>
    <scope>NUCLEOTIDE SEQUENCE</scope>
    <source>
        <strain evidence="1">Dzin_1.0</strain>
        <tissue evidence="1">Leaf</tissue>
    </source>
</reference>
<name>A0A9D5BWS1_9LILI</name>
<dbReference type="Proteomes" id="UP001085076">
    <property type="component" value="Miscellaneous, Linkage group lg10"/>
</dbReference>
<protein>
    <submittedName>
        <fullName evidence="1">Uncharacterized protein</fullName>
    </submittedName>
</protein>
<organism evidence="1 2">
    <name type="scientific">Dioscorea zingiberensis</name>
    <dbReference type="NCBI Taxonomy" id="325984"/>
    <lineage>
        <taxon>Eukaryota</taxon>
        <taxon>Viridiplantae</taxon>
        <taxon>Streptophyta</taxon>
        <taxon>Embryophyta</taxon>
        <taxon>Tracheophyta</taxon>
        <taxon>Spermatophyta</taxon>
        <taxon>Magnoliopsida</taxon>
        <taxon>Liliopsida</taxon>
        <taxon>Dioscoreales</taxon>
        <taxon>Dioscoreaceae</taxon>
        <taxon>Dioscorea</taxon>
    </lineage>
</organism>
<gene>
    <name evidence="1" type="ORF">J5N97_029951</name>
</gene>